<dbReference type="OrthoDB" id="4478627at2759"/>
<dbReference type="EMBL" id="CVMT01000004">
    <property type="protein sequence ID" value="CRG88062.1"/>
    <property type="molecule type" value="Genomic_DNA"/>
</dbReference>
<protein>
    <submittedName>
        <fullName evidence="2">Uncharacterized protein</fullName>
    </submittedName>
</protein>
<gene>
    <name evidence="2" type="ORF">PISL3812_05088</name>
</gene>
<proteinExistence type="predicted"/>
<evidence type="ECO:0000313" key="2">
    <source>
        <dbReference type="EMBL" id="CRG88062.1"/>
    </source>
</evidence>
<feature type="compositionally biased region" description="Low complexity" evidence="1">
    <location>
        <begin position="122"/>
        <end position="138"/>
    </location>
</feature>
<keyword evidence="3" id="KW-1185">Reference proteome</keyword>
<dbReference type="Proteomes" id="UP000054383">
    <property type="component" value="Unassembled WGS sequence"/>
</dbReference>
<feature type="region of interest" description="Disordered" evidence="1">
    <location>
        <begin position="95"/>
        <end position="140"/>
    </location>
</feature>
<evidence type="ECO:0000256" key="1">
    <source>
        <dbReference type="SAM" id="MobiDB-lite"/>
    </source>
</evidence>
<sequence length="517" mass="57086">MSSIMRLLGDRVPDQSEDVPYTNEDRLVYYIPPKNTVGLQIFVKVLPYDSVMRRATAGGILQIGGRFFFLTVSHIFEQHEEKEALQNGELHCRESIEEEEEGESDKNDDSTVNINRTSTPNSSGSEATEASGSPSEESCQGINFDSEALYERLLAQDQHLLPPTVSCSSLLGLTKLGHPDSIGSKTLDYTLIEIHDTTLIKANMFSGPRVALGNIQVDKIAHIGNEDHDVVVLTAHSGDLKGTLFATPRFIRFAQAAATQKTFFLKLDGHVRSGDCGSWVVDATSGHLYGHIFGGGNGTRTAYIIPADEIFDDIQKKCGQPAIFPSTINEFTRNDLQIHMDEFHSESQSAVYPESLGMLQIEHTKEIPALSRTNTCHSNSKTDVSENVRDRGISAHRNTKSGDKLPQESLIVERNMETSVSNEKLEKSKCFMVSESHEPAIGIRVQSESLEDSKAQISNFSGVCHSTHSQVNSKETKISSWNAPKSKPSIFYHAPRTLVDRVSKHGDQAIVSDECEF</sequence>
<reference evidence="2 3" key="1">
    <citation type="submission" date="2015-04" db="EMBL/GenBank/DDBJ databases">
        <authorList>
            <person name="Syromyatnikov M.Y."/>
            <person name="Popov V.N."/>
        </authorList>
    </citation>
    <scope>NUCLEOTIDE SEQUENCE [LARGE SCALE GENOMIC DNA]</scope>
    <source>
        <strain evidence="2">WF-38-12</strain>
    </source>
</reference>
<accession>A0A0U1LY54</accession>
<dbReference type="STRING" id="28573.A0A0U1LY54"/>
<dbReference type="AlphaFoldDB" id="A0A0U1LY54"/>
<organism evidence="2 3">
    <name type="scientific">Talaromyces islandicus</name>
    <name type="common">Penicillium islandicum</name>
    <dbReference type="NCBI Taxonomy" id="28573"/>
    <lineage>
        <taxon>Eukaryota</taxon>
        <taxon>Fungi</taxon>
        <taxon>Dikarya</taxon>
        <taxon>Ascomycota</taxon>
        <taxon>Pezizomycotina</taxon>
        <taxon>Eurotiomycetes</taxon>
        <taxon>Eurotiomycetidae</taxon>
        <taxon>Eurotiales</taxon>
        <taxon>Trichocomaceae</taxon>
        <taxon>Talaromyces</taxon>
        <taxon>Talaromyces sect. Islandici</taxon>
    </lineage>
</organism>
<feature type="compositionally biased region" description="Polar residues" evidence="1">
    <location>
        <begin position="110"/>
        <end position="121"/>
    </location>
</feature>
<evidence type="ECO:0000313" key="3">
    <source>
        <dbReference type="Proteomes" id="UP000054383"/>
    </source>
</evidence>
<name>A0A0U1LY54_TALIS</name>